<dbReference type="AlphaFoldDB" id="M3PG59"/>
<dbReference type="Proteomes" id="UP000012023">
    <property type="component" value="Unassembled WGS sequence"/>
</dbReference>
<accession>M3PG59</accession>
<dbReference type="HOGENOM" id="CLU_205862_0_0_7"/>
<gene>
    <name evidence="1" type="ORF">HMPREF1418_00795</name>
</gene>
<evidence type="ECO:0000313" key="1">
    <source>
        <dbReference type="EMBL" id="EMH23983.1"/>
    </source>
</evidence>
<dbReference type="EMBL" id="APDV01000042">
    <property type="protein sequence ID" value="EMH23983.1"/>
    <property type="molecule type" value="Genomic_DNA"/>
</dbReference>
<comment type="caution">
    <text evidence="1">The sequence shown here is derived from an EMBL/GenBank/DDBJ whole genome shotgun (WGS) entry which is preliminary data.</text>
</comment>
<name>M3PG59_HELPX</name>
<organism evidence="1 2">
    <name type="scientific">Helicobacter pylori GAM260BSi</name>
    <dbReference type="NCBI Taxonomy" id="1159046"/>
    <lineage>
        <taxon>Bacteria</taxon>
        <taxon>Pseudomonadati</taxon>
        <taxon>Campylobacterota</taxon>
        <taxon>Epsilonproteobacteria</taxon>
        <taxon>Campylobacterales</taxon>
        <taxon>Helicobacteraceae</taxon>
        <taxon>Helicobacter</taxon>
    </lineage>
</organism>
<reference evidence="1 2" key="1">
    <citation type="submission" date="2012-11" db="EMBL/GenBank/DDBJ databases">
        <authorList>
            <person name="Weinstock G."/>
            <person name="Sodergren E."/>
            <person name="Lobos E.A."/>
            <person name="Fulton L."/>
            <person name="Fulton R."/>
            <person name="Courtney L."/>
            <person name="Fronick C."/>
            <person name="O'Laughlin M."/>
            <person name="Godfrey J."/>
            <person name="Wilson R.M."/>
            <person name="Miner T."/>
            <person name="Farmer C."/>
            <person name="Delehaunty K."/>
            <person name="Cordes M."/>
            <person name="Minx P."/>
            <person name="Tomlinson C."/>
            <person name="Chen J."/>
            <person name="Wollam A."/>
            <person name="Pepin K.H."/>
            <person name="Bhonagiri V."/>
            <person name="Zhang X."/>
            <person name="Suruliraj S."/>
            <person name="Antonio M."/>
            <person name="Secka O."/>
            <person name="Thomas J."/>
            <person name="Warren W."/>
            <person name="Mitreva M."/>
            <person name="Mardis E.R."/>
            <person name="Wilson R.K."/>
        </authorList>
    </citation>
    <scope>NUCLEOTIDE SEQUENCE [LARGE SCALE GENOMIC DNA]</scope>
    <source>
        <strain evidence="1 2">GAM260BSi</strain>
    </source>
</reference>
<protein>
    <submittedName>
        <fullName evidence="1">Uncharacterized protein</fullName>
    </submittedName>
</protein>
<sequence>MLNGNNAKQLKSVEIKEWGQLVFLNNIKRSPRFFRLRKAITKEKDLNSLNSFANPTIKSIQRTKTP</sequence>
<evidence type="ECO:0000313" key="2">
    <source>
        <dbReference type="Proteomes" id="UP000012023"/>
    </source>
</evidence>
<proteinExistence type="predicted"/>
<dbReference type="PATRIC" id="fig|1159046.3.peg.750"/>